<accession>A0A161SQH4</accession>
<dbReference type="Proteomes" id="UP000076574">
    <property type="component" value="Unassembled WGS sequence"/>
</dbReference>
<evidence type="ECO:0000259" key="5">
    <source>
        <dbReference type="PROSITE" id="PS50850"/>
    </source>
</evidence>
<feature type="transmembrane region" description="Helical" evidence="4">
    <location>
        <begin position="250"/>
        <end position="272"/>
    </location>
</feature>
<gene>
    <name evidence="6" type="ORF">A4A58_07520</name>
</gene>
<dbReference type="RefSeq" id="WP_068733770.1">
    <property type="nucleotide sequence ID" value="NZ_LVYV01000012.1"/>
</dbReference>
<feature type="domain" description="Major facilitator superfamily (MFS) profile" evidence="5">
    <location>
        <begin position="18"/>
        <end position="403"/>
    </location>
</feature>
<keyword evidence="2 4" id="KW-1133">Transmembrane helix</keyword>
<feature type="transmembrane region" description="Helical" evidence="4">
    <location>
        <begin position="141"/>
        <end position="160"/>
    </location>
</feature>
<keyword evidence="3 4" id="KW-0472">Membrane</keyword>
<feature type="transmembrane region" description="Helical" evidence="4">
    <location>
        <begin position="284"/>
        <end position="303"/>
    </location>
</feature>
<sequence length="405" mass="42108">MSSSPEHPARDSGPGGWLIFSFAVACGVTVANVYYAQPLVGPISESFGLDLSSAGVMLTMVLFGYVLGLLFLVPLGDLVENKRLILITLGCLIVSLLIAAAAPTASIFLASSLLLGVTAVGTQMIMPVVAHLAPEQRRGQIVGTVMSGLLFGILLSRPLATMVAGSFGWRAVFMMSAVLMCGVFALMTIALPRRQPKHELTYATLIHSLWDLMLTTRVLQQRSAYQCLLYGSFSLFWTAMPLVLEQPPFSFGHIAMSAFLLSGAGGALVAPLAGRLADRGRGDLVTVTAMLLVLVSFVLTWIGGHTGGATAVTLFVIAGILIDAGTQGNVVAGQRAIYALAGHIRSRLNALFLACAFFGGAIGSGFSGFAVASGGTSMIALIGIGASLVALALFGLEVASRKKAA</sequence>
<evidence type="ECO:0000256" key="1">
    <source>
        <dbReference type="ARBA" id="ARBA00022692"/>
    </source>
</evidence>
<dbReference type="GO" id="GO:0022857">
    <property type="term" value="F:transmembrane transporter activity"/>
    <property type="evidence" value="ECO:0007669"/>
    <property type="project" value="InterPro"/>
</dbReference>
<keyword evidence="1 4" id="KW-0812">Transmembrane</keyword>
<feature type="transmembrane region" description="Helical" evidence="4">
    <location>
        <begin position="378"/>
        <end position="399"/>
    </location>
</feature>
<organism evidence="6 7">
    <name type="scientific">Tardiphaga robiniae</name>
    <dbReference type="NCBI Taxonomy" id="943830"/>
    <lineage>
        <taxon>Bacteria</taxon>
        <taxon>Pseudomonadati</taxon>
        <taxon>Pseudomonadota</taxon>
        <taxon>Alphaproteobacteria</taxon>
        <taxon>Hyphomicrobiales</taxon>
        <taxon>Nitrobacteraceae</taxon>
        <taxon>Tardiphaga</taxon>
    </lineage>
</organism>
<feature type="transmembrane region" description="Helical" evidence="4">
    <location>
        <begin position="309"/>
        <end position="330"/>
    </location>
</feature>
<feature type="transmembrane region" description="Helical" evidence="4">
    <location>
        <begin position="54"/>
        <end position="72"/>
    </location>
</feature>
<dbReference type="PANTHER" id="PTHR42910:SF1">
    <property type="entry name" value="MAJOR FACILITATOR SUPERFAMILY (MFS) PROFILE DOMAIN-CONTAINING PROTEIN"/>
    <property type="match status" value="1"/>
</dbReference>
<proteinExistence type="predicted"/>
<dbReference type="STRING" id="943830.A4A58_07520"/>
<evidence type="ECO:0000256" key="2">
    <source>
        <dbReference type="ARBA" id="ARBA00022989"/>
    </source>
</evidence>
<feature type="transmembrane region" description="Helical" evidence="4">
    <location>
        <begin position="108"/>
        <end position="129"/>
    </location>
</feature>
<keyword evidence="7" id="KW-1185">Reference proteome</keyword>
<comment type="caution">
    <text evidence="6">The sequence shown here is derived from an EMBL/GenBank/DDBJ whole genome shotgun (WGS) entry which is preliminary data.</text>
</comment>
<dbReference type="Gene3D" id="1.20.1250.20">
    <property type="entry name" value="MFS general substrate transporter like domains"/>
    <property type="match status" value="1"/>
</dbReference>
<dbReference type="AlphaFoldDB" id="A0A161SQH4"/>
<dbReference type="PROSITE" id="PS50850">
    <property type="entry name" value="MFS"/>
    <property type="match status" value="1"/>
</dbReference>
<dbReference type="InterPro" id="IPR020846">
    <property type="entry name" value="MFS_dom"/>
</dbReference>
<evidence type="ECO:0000256" key="4">
    <source>
        <dbReference type="SAM" id="Phobius"/>
    </source>
</evidence>
<dbReference type="CDD" id="cd17324">
    <property type="entry name" value="MFS_NepI_like"/>
    <property type="match status" value="1"/>
</dbReference>
<name>A0A161SQH4_9BRAD</name>
<feature type="transmembrane region" description="Helical" evidence="4">
    <location>
        <begin position="84"/>
        <end position="102"/>
    </location>
</feature>
<dbReference type="EMBL" id="LVYV01000012">
    <property type="protein sequence ID" value="KZD23222.1"/>
    <property type="molecule type" value="Genomic_DNA"/>
</dbReference>
<reference evidence="6 7" key="1">
    <citation type="submission" date="2016-03" db="EMBL/GenBank/DDBJ databases">
        <title>Microsymbionts genomes from the relict species Vavilovia formosa (Stev.) Fed.</title>
        <authorList>
            <person name="Kopat V."/>
            <person name="Chirak E."/>
            <person name="Kimeklis A."/>
            <person name="Andronov E."/>
        </authorList>
    </citation>
    <scope>NUCLEOTIDE SEQUENCE [LARGE SCALE GENOMIC DNA]</scope>
    <source>
        <strain evidence="6 7">Vaf07</strain>
    </source>
</reference>
<dbReference type="SUPFAM" id="SSF103473">
    <property type="entry name" value="MFS general substrate transporter"/>
    <property type="match status" value="1"/>
</dbReference>
<feature type="transmembrane region" description="Helical" evidence="4">
    <location>
        <begin position="227"/>
        <end position="244"/>
    </location>
</feature>
<evidence type="ECO:0000313" key="6">
    <source>
        <dbReference type="EMBL" id="KZD23222.1"/>
    </source>
</evidence>
<feature type="transmembrane region" description="Helical" evidence="4">
    <location>
        <begin position="172"/>
        <end position="191"/>
    </location>
</feature>
<feature type="transmembrane region" description="Helical" evidence="4">
    <location>
        <begin position="12"/>
        <end position="34"/>
    </location>
</feature>
<dbReference type="OrthoDB" id="9815356at2"/>
<dbReference type="InterPro" id="IPR036259">
    <property type="entry name" value="MFS_trans_sf"/>
</dbReference>
<dbReference type="InterPro" id="IPR011701">
    <property type="entry name" value="MFS"/>
</dbReference>
<dbReference type="PANTHER" id="PTHR42910">
    <property type="entry name" value="TRANSPORTER SCO4007-RELATED"/>
    <property type="match status" value="1"/>
</dbReference>
<feature type="transmembrane region" description="Helical" evidence="4">
    <location>
        <begin position="351"/>
        <end position="372"/>
    </location>
</feature>
<protein>
    <submittedName>
        <fullName evidence="6">MFS transporter</fullName>
    </submittedName>
</protein>
<evidence type="ECO:0000256" key="3">
    <source>
        <dbReference type="ARBA" id="ARBA00023136"/>
    </source>
</evidence>
<evidence type="ECO:0000313" key="7">
    <source>
        <dbReference type="Proteomes" id="UP000076574"/>
    </source>
</evidence>
<dbReference type="Pfam" id="PF07690">
    <property type="entry name" value="MFS_1"/>
    <property type="match status" value="2"/>
</dbReference>